<feature type="repeat" description="WD" evidence="3">
    <location>
        <begin position="790"/>
        <end position="831"/>
    </location>
</feature>
<dbReference type="PROSITE" id="PS50181">
    <property type="entry name" value="FBOX"/>
    <property type="match status" value="1"/>
</dbReference>
<dbReference type="Gene3D" id="1.20.1280.50">
    <property type="match status" value="1"/>
</dbReference>
<dbReference type="SUPFAM" id="SSF50978">
    <property type="entry name" value="WD40 repeat-like"/>
    <property type="match status" value="1"/>
</dbReference>
<dbReference type="InterPro" id="IPR020472">
    <property type="entry name" value="WD40_PAC1"/>
</dbReference>
<feature type="compositionally biased region" description="Basic residues" evidence="4">
    <location>
        <begin position="589"/>
        <end position="598"/>
    </location>
</feature>
<feature type="compositionally biased region" description="Polar residues" evidence="4">
    <location>
        <begin position="69"/>
        <end position="87"/>
    </location>
</feature>
<feature type="compositionally biased region" description="Low complexity" evidence="4">
    <location>
        <begin position="570"/>
        <end position="588"/>
    </location>
</feature>
<dbReference type="InterPro" id="IPR001680">
    <property type="entry name" value="WD40_rpt"/>
</dbReference>
<feature type="compositionally biased region" description="Low complexity" evidence="4">
    <location>
        <begin position="183"/>
        <end position="204"/>
    </location>
</feature>
<dbReference type="PROSITE" id="PS50294">
    <property type="entry name" value="WD_REPEATS_REGION"/>
    <property type="match status" value="3"/>
</dbReference>
<dbReference type="InterPro" id="IPR015943">
    <property type="entry name" value="WD40/YVTN_repeat-like_dom_sf"/>
</dbReference>
<feature type="region of interest" description="Disordered" evidence="4">
    <location>
        <begin position="570"/>
        <end position="598"/>
    </location>
</feature>
<feature type="repeat" description="WD" evidence="3">
    <location>
        <begin position="669"/>
        <end position="699"/>
    </location>
</feature>
<gene>
    <name evidence="6" type="ORF">NLI96_g6274</name>
</gene>
<evidence type="ECO:0000259" key="5">
    <source>
        <dbReference type="PROSITE" id="PS50181"/>
    </source>
</evidence>
<dbReference type="SMART" id="SM00320">
    <property type="entry name" value="WD40"/>
    <property type="match status" value="6"/>
</dbReference>
<evidence type="ECO:0000256" key="3">
    <source>
        <dbReference type="PROSITE-ProRule" id="PRU00221"/>
    </source>
</evidence>
<keyword evidence="1 3" id="KW-0853">WD repeat</keyword>
<dbReference type="PRINTS" id="PR00320">
    <property type="entry name" value="GPROTEINBRPT"/>
</dbReference>
<evidence type="ECO:0000313" key="6">
    <source>
        <dbReference type="EMBL" id="KAJ3483492.1"/>
    </source>
</evidence>
<feature type="repeat" description="WD" evidence="3">
    <location>
        <begin position="767"/>
        <end position="789"/>
    </location>
</feature>
<feature type="region of interest" description="Disordered" evidence="4">
    <location>
        <begin position="55"/>
        <end position="118"/>
    </location>
</feature>
<dbReference type="InterPro" id="IPR019775">
    <property type="entry name" value="WD40_repeat_CS"/>
</dbReference>
<dbReference type="InterPro" id="IPR036322">
    <property type="entry name" value="WD40_repeat_dom_sf"/>
</dbReference>
<evidence type="ECO:0000256" key="1">
    <source>
        <dbReference type="ARBA" id="ARBA00022574"/>
    </source>
</evidence>
<dbReference type="PANTHER" id="PTHR19848:SF8">
    <property type="entry name" value="F-BOX AND WD REPEAT DOMAIN CONTAINING 7"/>
    <property type="match status" value="1"/>
</dbReference>
<dbReference type="SUPFAM" id="SSF81383">
    <property type="entry name" value="F-box domain"/>
    <property type="match status" value="1"/>
</dbReference>
<dbReference type="PANTHER" id="PTHR19848">
    <property type="entry name" value="WD40 REPEAT PROTEIN"/>
    <property type="match status" value="1"/>
</dbReference>
<dbReference type="InterPro" id="IPR036047">
    <property type="entry name" value="F-box-like_dom_sf"/>
</dbReference>
<accession>A0AAD5YD52</accession>
<dbReference type="AlphaFoldDB" id="A0AAD5YD52"/>
<dbReference type="PROSITE" id="PS50082">
    <property type="entry name" value="WD_REPEATS_2"/>
    <property type="match status" value="5"/>
</dbReference>
<dbReference type="Gene3D" id="2.130.10.10">
    <property type="entry name" value="YVTN repeat-like/Quinoprotein amine dehydrogenase"/>
    <property type="match status" value="4"/>
</dbReference>
<feature type="repeat" description="WD" evidence="3">
    <location>
        <begin position="707"/>
        <end position="729"/>
    </location>
</feature>
<feature type="domain" description="F-box" evidence="5">
    <location>
        <begin position="290"/>
        <end position="336"/>
    </location>
</feature>
<keyword evidence="2" id="KW-0677">Repeat</keyword>
<evidence type="ECO:0000256" key="4">
    <source>
        <dbReference type="SAM" id="MobiDB-lite"/>
    </source>
</evidence>
<evidence type="ECO:0000313" key="7">
    <source>
        <dbReference type="Proteomes" id="UP001212997"/>
    </source>
</evidence>
<dbReference type="EMBL" id="JANAWD010000226">
    <property type="protein sequence ID" value="KAJ3483492.1"/>
    <property type="molecule type" value="Genomic_DNA"/>
</dbReference>
<dbReference type="SMART" id="SM00256">
    <property type="entry name" value="FBOX"/>
    <property type="match status" value="1"/>
</dbReference>
<dbReference type="Pfam" id="PF12937">
    <property type="entry name" value="F-box-like"/>
    <property type="match status" value="1"/>
</dbReference>
<comment type="caution">
    <text evidence="6">The sequence shown here is derived from an EMBL/GenBank/DDBJ whole genome shotgun (WGS) entry which is preliminary data.</text>
</comment>
<feature type="region of interest" description="Disordered" evidence="4">
    <location>
        <begin position="183"/>
        <end position="207"/>
    </location>
</feature>
<keyword evidence="7" id="KW-1185">Reference proteome</keyword>
<dbReference type="PROSITE" id="PS00678">
    <property type="entry name" value="WD_REPEATS_1"/>
    <property type="match status" value="1"/>
</dbReference>
<feature type="compositionally biased region" description="Polar residues" evidence="4">
    <location>
        <begin position="107"/>
        <end position="118"/>
    </location>
</feature>
<dbReference type="CDD" id="cd00200">
    <property type="entry name" value="WD40"/>
    <property type="match status" value="1"/>
</dbReference>
<proteinExistence type="predicted"/>
<dbReference type="InterPro" id="IPR001810">
    <property type="entry name" value="F-box_dom"/>
</dbReference>
<name>A0AAD5YD52_9APHY</name>
<sequence>MATQAYIPQYDAYPYHLNQQDPPSPTLTITMPGPPDAAAPRFSKLLTSVLGSPFLTTSDLPHHNRETSSLRSISMHSYTRTRSNSNGDSEETIDGTLFTVPRDETVTRPTSPSPSFRTETYSIVNWNDHKDLWANEVGHAGPSTLENAPTGCGIGLRSSIWSSASATYFPYYTSTPYSTIRFNSHSNQHSHSNSNSSPTSPSTSMKASRSLGLLPKLWDALRETSSPMKSFKGKRRLGMEGGYESSIWNEVDMDGNINVDYANLEPLDGEEGELIDDEACFIDVRAVTGLDIIALVPEEVSLLILAFLDLHDILSCLGVSRIWRRLAFDNSIWRSLFKRRIVDGWGVDLRRLKALTSPRPLPPLPPVPPIPSIPSINSCDMDASPSPITRTKSYPYAHSSYPFALSRAASTSTRYTAKGTPYLKVSTSFGKIKSGNEKRKGELDWFEMYRTRAQLEDRWGAKPSRKSAVSPGGSGTSVEGGAFEPRVKWITGHTDSVYCLEFDSTRIITGSRDRTIKVWSLKTGRCLATFKGHSGSVLCLKFDKDWDLDPANSLFGFDDQSENYLYSSTSSAYSHSNSYSYSRKSSMSSRHRRSSSGRRARKSLYREWRKGFMVSGSSDCTICVWDLFASPVEMDAEGLSEDGDSGNEGDNEGRTVTEMAVVSEMRGILTGHTGGVLDIRIDEKWIVSCSKDATIRVWDRKTLEHRVVSASGDGKMMLWDIGNGERLRTFEGHDRGLACIEFKVKYLVHSMSQEMNLRLSSHQDDTIVSGSNDCKMKVWSASTGECLRTLVGHDMLVRALSFDSKSGRLVSGSYDRTVKVWDINTGKMVREFKGGHVSHIFDVKFDGRRIVSTSHDQKIVVLDFTEGLDASLFT</sequence>
<evidence type="ECO:0000256" key="2">
    <source>
        <dbReference type="ARBA" id="ARBA00022737"/>
    </source>
</evidence>
<feature type="repeat" description="WD" evidence="3">
    <location>
        <begin position="490"/>
        <end position="529"/>
    </location>
</feature>
<dbReference type="Pfam" id="PF00400">
    <property type="entry name" value="WD40"/>
    <property type="match status" value="6"/>
</dbReference>
<dbReference type="Proteomes" id="UP001212997">
    <property type="component" value="Unassembled WGS sequence"/>
</dbReference>
<reference evidence="6" key="1">
    <citation type="submission" date="2022-07" db="EMBL/GenBank/DDBJ databases">
        <title>Genome Sequence of Physisporinus lineatus.</title>
        <authorList>
            <person name="Buettner E."/>
        </authorList>
    </citation>
    <scope>NUCLEOTIDE SEQUENCE</scope>
    <source>
        <strain evidence="6">VT162</strain>
    </source>
</reference>
<organism evidence="6 7">
    <name type="scientific">Meripilus lineatus</name>
    <dbReference type="NCBI Taxonomy" id="2056292"/>
    <lineage>
        <taxon>Eukaryota</taxon>
        <taxon>Fungi</taxon>
        <taxon>Dikarya</taxon>
        <taxon>Basidiomycota</taxon>
        <taxon>Agaricomycotina</taxon>
        <taxon>Agaricomycetes</taxon>
        <taxon>Polyporales</taxon>
        <taxon>Meripilaceae</taxon>
        <taxon>Meripilus</taxon>
    </lineage>
</organism>
<protein>
    <recommendedName>
        <fullName evidence="5">F-box domain-containing protein</fullName>
    </recommendedName>
</protein>